<dbReference type="PANTHER" id="PTHR33164">
    <property type="entry name" value="TRANSCRIPTIONAL REGULATOR, MARR FAMILY"/>
    <property type="match status" value="1"/>
</dbReference>
<dbReference type="SUPFAM" id="SSF46785">
    <property type="entry name" value="Winged helix' DNA-binding domain"/>
    <property type="match status" value="1"/>
</dbReference>
<dbReference type="GO" id="GO:0006950">
    <property type="term" value="P:response to stress"/>
    <property type="evidence" value="ECO:0007669"/>
    <property type="project" value="TreeGrafter"/>
</dbReference>
<name>A0A7H0H3W1_9ACTN</name>
<dbReference type="InterPro" id="IPR036388">
    <property type="entry name" value="WH-like_DNA-bd_sf"/>
</dbReference>
<dbReference type="AlphaFoldDB" id="A0A7H0H3W1"/>
<evidence type="ECO:0000313" key="2">
    <source>
        <dbReference type="EMBL" id="QNP55227.1"/>
    </source>
</evidence>
<evidence type="ECO:0000259" key="1">
    <source>
        <dbReference type="PROSITE" id="PS50995"/>
    </source>
</evidence>
<dbReference type="KEGG" id="tdf:H9L22_13410"/>
<dbReference type="Gene3D" id="1.10.10.10">
    <property type="entry name" value="Winged helix-like DNA-binding domain superfamily/Winged helix DNA-binding domain"/>
    <property type="match status" value="1"/>
</dbReference>
<dbReference type="PRINTS" id="PR00598">
    <property type="entry name" value="HTHMARR"/>
</dbReference>
<organism evidence="2 3">
    <name type="scientific">Tessaracoccus defluvii</name>
    <dbReference type="NCBI Taxonomy" id="1285901"/>
    <lineage>
        <taxon>Bacteria</taxon>
        <taxon>Bacillati</taxon>
        <taxon>Actinomycetota</taxon>
        <taxon>Actinomycetes</taxon>
        <taxon>Propionibacteriales</taxon>
        <taxon>Propionibacteriaceae</taxon>
        <taxon>Tessaracoccus</taxon>
    </lineage>
</organism>
<feature type="domain" description="HTH marR-type" evidence="1">
    <location>
        <begin position="1"/>
        <end position="126"/>
    </location>
</feature>
<dbReference type="EMBL" id="CP060789">
    <property type="protein sequence ID" value="QNP55227.1"/>
    <property type="molecule type" value="Genomic_DNA"/>
</dbReference>
<dbReference type="RefSeq" id="WP_187720363.1">
    <property type="nucleotide sequence ID" value="NZ_CP060789.1"/>
</dbReference>
<dbReference type="InterPro" id="IPR036390">
    <property type="entry name" value="WH_DNA-bd_sf"/>
</dbReference>
<dbReference type="InterPro" id="IPR039422">
    <property type="entry name" value="MarR/SlyA-like"/>
</dbReference>
<protein>
    <submittedName>
        <fullName evidence="2">Winged helix-turn-helix transcriptional regulator</fullName>
    </submittedName>
</protein>
<accession>A0A7H0H3W1</accession>
<gene>
    <name evidence="2" type="ORF">H9L22_13410</name>
</gene>
<dbReference type="PROSITE" id="PS50995">
    <property type="entry name" value="HTH_MARR_2"/>
    <property type="match status" value="1"/>
</dbReference>
<proteinExistence type="predicted"/>
<dbReference type="Pfam" id="PF12802">
    <property type="entry name" value="MarR_2"/>
    <property type="match status" value="1"/>
</dbReference>
<dbReference type="SMART" id="SM00347">
    <property type="entry name" value="HTH_MARR"/>
    <property type="match status" value="1"/>
</dbReference>
<dbReference type="GO" id="GO:0003700">
    <property type="term" value="F:DNA-binding transcription factor activity"/>
    <property type="evidence" value="ECO:0007669"/>
    <property type="project" value="InterPro"/>
</dbReference>
<dbReference type="Proteomes" id="UP000516117">
    <property type="component" value="Chromosome"/>
</dbReference>
<dbReference type="PANTHER" id="PTHR33164:SF57">
    <property type="entry name" value="MARR-FAMILY TRANSCRIPTIONAL REGULATOR"/>
    <property type="match status" value="1"/>
</dbReference>
<dbReference type="InterPro" id="IPR000835">
    <property type="entry name" value="HTH_MarR-typ"/>
</dbReference>
<evidence type="ECO:0000313" key="3">
    <source>
        <dbReference type="Proteomes" id="UP000516117"/>
    </source>
</evidence>
<sequence length="141" mass="15323">MLRLFANLRGAMAERIHRDGALGPSGFLLLSRLAEAPRRGSELSGLLGLDQSTVSRQVKGLCEAGLVGRAADPEDGRAYRIALTDKGRDLLRDERLRRLHVVAEALEPLSPAQRTELASLLDTINATLEDRGGRIGSDERV</sequence>
<keyword evidence="3" id="KW-1185">Reference proteome</keyword>
<reference evidence="2 3" key="1">
    <citation type="submission" date="2020-08" db="EMBL/GenBank/DDBJ databases">
        <title>Genome sequence of Tessaracoccus defluvii JCM 17540T.</title>
        <authorList>
            <person name="Hyun D.-W."/>
            <person name="Bae J.-W."/>
        </authorList>
    </citation>
    <scope>NUCLEOTIDE SEQUENCE [LARGE SCALE GENOMIC DNA]</scope>
    <source>
        <strain evidence="2 3">JCM 17540</strain>
    </source>
</reference>